<accession>A0A0L6VJG2</accession>
<organism evidence="2 3">
    <name type="scientific">Puccinia sorghi</name>
    <dbReference type="NCBI Taxonomy" id="27349"/>
    <lineage>
        <taxon>Eukaryota</taxon>
        <taxon>Fungi</taxon>
        <taxon>Dikarya</taxon>
        <taxon>Basidiomycota</taxon>
        <taxon>Pucciniomycotina</taxon>
        <taxon>Pucciniomycetes</taxon>
        <taxon>Pucciniales</taxon>
        <taxon>Pucciniaceae</taxon>
        <taxon>Puccinia</taxon>
    </lineage>
</organism>
<sequence length="1043" mass="114063">MACCPGLRSPVFSLRKGEAVLIAAIFQKETENRIQAMSLRFSTSSESASSEIDPLFPSLKHPKPRSQLSSYSSVSSDLTIPAIPPTVNFPLPPRRLRPGEIVDIPDPTPTTLSLANRPATAPHTPVSLYGVAIGGNNPSRTNPANNGRAEVKVKTAGMSSLDIRKMSLRNPNSGTLADPQTSQQPEIISMRARNPSRMLAPHHTSSSLHSPSRSLSNAQLPVRRYQHAHSHSTDSLNLSAHAIQKTSNLLHTPPLPGRNLSLRKIPSNPIPRLPPTRQAVYQSLSYTLSSTDEIYDQNLSSIQQPVSVCLFSDHNMNSELPHHPLLSAPSTHTNQPESLHQTMDRTDSGIGLCVPVFTSVIRPLMPSLPPLIWSCTGQQNGHIKFAPLPTKTITSCALINQSPDLAAPQNTLSKQSSTRTKAAWIQRLLSPATRNVATKPRADISLPVPVSLTMANTGMALNNGLEVIPAFQRRNSVTEQLAPKDSAAKRARPRSRSFTASRPTLGMVADLVQRTPSCAVHHTVASGKSLLTGSEFIVSPIRAHSLQNLIDHPQGSGRTDTTSSTQPQQPDVTTQSTPGKVAALKQSNQSHADCAPESNNEAEGRRTTKTKKKREIRFRNTLELIPDLVFADSPQEILITMEPRTSEAKSTRQPLQNQSSLSGQGDVTEPFKKGHRRRRTPAKNLSIFHHLRKPRSVDQDLANHPFRAQDFDRKHLTVPEEQGINLPSRKLAPKVNLTFVDLDHHIGSRFSVNTLLKEVHKSIPDVKPEVGSSDDEQDSSSMEEKPSRTTNPTRQYSDPVTRQERTLGDRRAQGSVSEVRSEEADVFSCSITGSPTTATSMSNPPELRTAEPITGSTQGHGHSSVIEVVKTDGADLVFQMVVPVAPAAATKLRRREEDSGRRPETPQSTHEEDALTVISERLVALNKSIEAHHALSAVPSRLPPLPHPATASRRESPPRSNSSSLPTTTGVSRRKTKRIEHWLSNLDSSRSNPNPYQPPPPTKPLPSNKSDHQNILDHPDLLDWPESPIDTLHQPSRPMLPSS</sequence>
<name>A0A0L6VJG2_9BASI</name>
<feature type="region of interest" description="Disordered" evidence="1">
    <location>
        <begin position="889"/>
        <end position="915"/>
    </location>
</feature>
<protein>
    <submittedName>
        <fullName evidence="2">Uncharacterized protein</fullName>
    </submittedName>
</protein>
<gene>
    <name evidence="2" type="ORF">VP01_1489g2</name>
</gene>
<feature type="compositionally biased region" description="Low complexity" evidence="1">
    <location>
        <begin position="958"/>
        <end position="969"/>
    </location>
</feature>
<reference evidence="2 3" key="1">
    <citation type="submission" date="2015-08" db="EMBL/GenBank/DDBJ databases">
        <title>Next Generation Sequencing and Analysis of the Genome of Puccinia sorghi L Schw, the Causal Agent of Maize Common Rust.</title>
        <authorList>
            <person name="Rochi L."/>
            <person name="Burguener G."/>
            <person name="Darino M."/>
            <person name="Turjanski A."/>
            <person name="Kreff E."/>
            <person name="Dieguez M.J."/>
            <person name="Sacco F."/>
        </authorList>
    </citation>
    <scope>NUCLEOTIDE SEQUENCE [LARGE SCALE GENOMIC DNA]</scope>
    <source>
        <strain evidence="2 3">RO10H11247</strain>
    </source>
</reference>
<feature type="compositionally biased region" description="Low complexity" evidence="1">
    <location>
        <begin position="559"/>
        <end position="578"/>
    </location>
</feature>
<proteinExistence type="predicted"/>
<feature type="compositionally biased region" description="Basic and acidic residues" evidence="1">
    <location>
        <begin position="894"/>
        <end position="913"/>
    </location>
</feature>
<evidence type="ECO:0000313" key="3">
    <source>
        <dbReference type="Proteomes" id="UP000037035"/>
    </source>
</evidence>
<feature type="region of interest" description="Disordered" evidence="1">
    <location>
        <begin position="765"/>
        <end position="821"/>
    </location>
</feature>
<evidence type="ECO:0000256" key="1">
    <source>
        <dbReference type="SAM" id="MobiDB-lite"/>
    </source>
</evidence>
<feature type="region of interest" description="Disordered" evidence="1">
    <location>
        <begin position="643"/>
        <end position="678"/>
    </location>
</feature>
<feature type="compositionally biased region" description="Pro residues" evidence="1">
    <location>
        <begin position="995"/>
        <end position="1004"/>
    </location>
</feature>
<feature type="region of interest" description="Disordered" evidence="1">
    <location>
        <begin position="478"/>
        <end position="502"/>
    </location>
</feature>
<dbReference type="OrthoDB" id="2506601at2759"/>
<feature type="compositionally biased region" description="Polar residues" evidence="1">
    <location>
        <begin position="788"/>
        <end position="800"/>
    </location>
</feature>
<dbReference type="EMBL" id="LAVV01005441">
    <property type="protein sequence ID" value="KNZ60883.1"/>
    <property type="molecule type" value="Genomic_DNA"/>
</dbReference>
<feature type="compositionally biased region" description="Basic and acidic residues" evidence="1">
    <location>
        <begin position="1009"/>
        <end position="1021"/>
    </location>
</feature>
<feature type="compositionally biased region" description="Polar residues" evidence="1">
    <location>
        <begin position="585"/>
        <end position="601"/>
    </location>
</feature>
<evidence type="ECO:0000313" key="2">
    <source>
        <dbReference type="EMBL" id="KNZ60883.1"/>
    </source>
</evidence>
<dbReference type="Proteomes" id="UP000037035">
    <property type="component" value="Unassembled WGS sequence"/>
</dbReference>
<dbReference type="AlphaFoldDB" id="A0A0L6VJG2"/>
<keyword evidence="3" id="KW-1185">Reference proteome</keyword>
<feature type="compositionally biased region" description="Polar residues" evidence="1">
    <location>
        <begin position="651"/>
        <end position="665"/>
    </location>
</feature>
<dbReference type="VEuPathDB" id="FungiDB:VP01_1489g2"/>
<feature type="region of interest" description="Disordered" evidence="1">
    <location>
        <begin position="938"/>
        <end position="1043"/>
    </location>
</feature>
<feature type="region of interest" description="Disordered" evidence="1">
    <location>
        <begin position="550"/>
        <end position="614"/>
    </location>
</feature>
<feature type="compositionally biased region" description="Basic and acidic residues" evidence="1">
    <location>
        <begin position="801"/>
        <end position="812"/>
    </location>
</feature>
<comment type="caution">
    <text evidence="2">The sequence shown here is derived from an EMBL/GenBank/DDBJ whole genome shotgun (WGS) entry which is preliminary data.</text>
</comment>
<feature type="region of interest" description="Disordered" evidence="1">
    <location>
        <begin position="49"/>
        <end position="71"/>
    </location>
</feature>